<dbReference type="AlphaFoldDB" id="A0A9X9MAN4"/>
<comment type="caution">
    <text evidence="1">The sequence shown here is derived from an EMBL/GenBank/DDBJ whole genome shotgun (WGS) entry which is preliminary data.</text>
</comment>
<gene>
    <name evidence="1" type="ORF">BN2614_LOCUS1</name>
</gene>
<proteinExistence type="predicted"/>
<organism evidence="1 2">
    <name type="scientific">Gulo gulo</name>
    <name type="common">Wolverine</name>
    <name type="synonym">Gluton</name>
    <dbReference type="NCBI Taxonomy" id="48420"/>
    <lineage>
        <taxon>Eukaryota</taxon>
        <taxon>Metazoa</taxon>
        <taxon>Chordata</taxon>
        <taxon>Craniata</taxon>
        <taxon>Vertebrata</taxon>
        <taxon>Euteleostomi</taxon>
        <taxon>Mammalia</taxon>
        <taxon>Eutheria</taxon>
        <taxon>Laurasiatheria</taxon>
        <taxon>Carnivora</taxon>
        <taxon>Caniformia</taxon>
        <taxon>Musteloidea</taxon>
        <taxon>Mustelidae</taxon>
        <taxon>Guloninae</taxon>
        <taxon>Gulo</taxon>
    </lineage>
</organism>
<evidence type="ECO:0000313" key="2">
    <source>
        <dbReference type="Proteomes" id="UP000269945"/>
    </source>
</evidence>
<sequence>MVIKVPAFIGLFQDFCASVVTSHTIMELGEGPSVGTKFMMRILSRSTRVWASCPWQMLDATQTVSSFSFARPGRSSWLVGMWSLAK</sequence>
<name>A0A9X9MAN4_GULGU</name>
<accession>A0A9X9MAN4</accession>
<protein>
    <submittedName>
        <fullName evidence="1">Uncharacterized protein</fullName>
    </submittedName>
</protein>
<dbReference type="EMBL" id="CYRY02045452">
    <property type="protein sequence ID" value="VCX40871.1"/>
    <property type="molecule type" value="Genomic_DNA"/>
</dbReference>
<evidence type="ECO:0000313" key="1">
    <source>
        <dbReference type="EMBL" id="VCX40871.1"/>
    </source>
</evidence>
<keyword evidence="2" id="KW-1185">Reference proteome</keyword>
<reference evidence="1 2" key="1">
    <citation type="submission" date="2018-10" db="EMBL/GenBank/DDBJ databases">
        <authorList>
            <person name="Ekblom R."/>
            <person name="Jareborg N."/>
        </authorList>
    </citation>
    <scope>NUCLEOTIDE SEQUENCE [LARGE SCALE GENOMIC DNA]</scope>
    <source>
        <tissue evidence="1">Muscle</tissue>
    </source>
</reference>
<dbReference type="Proteomes" id="UP000269945">
    <property type="component" value="Unassembled WGS sequence"/>
</dbReference>